<dbReference type="InterPro" id="IPR036640">
    <property type="entry name" value="ABC1_TM_sf"/>
</dbReference>
<evidence type="ECO:0000256" key="6">
    <source>
        <dbReference type="ARBA" id="ARBA00022840"/>
    </source>
</evidence>
<keyword evidence="2" id="KW-0813">Transport</keyword>
<comment type="subcellular location">
    <subcellularLocation>
        <location evidence="1">Membrane</location>
        <topology evidence="1">Multi-pass membrane protein</topology>
    </subcellularLocation>
</comment>
<evidence type="ECO:0000313" key="14">
    <source>
        <dbReference type="Proteomes" id="UP000237144"/>
    </source>
</evidence>
<gene>
    <name evidence="13" type="ORF">BMF94_1894</name>
</gene>
<feature type="region of interest" description="Disordered" evidence="9">
    <location>
        <begin position="1585"/>
        <end position="1612"/>
    </location>
</feature>
<name>A0A2S5BDT1_9BASI</name>
<feature type="transmembrane region" description="Helical" evidence="10">
    <location>
        <begin position="500"/>
        <end position="522"/>
    </location>
</feature>
<dbReference type="InterPro" id="IPR017871">
    <property type="entry name" value="ABC_transporter-like_CS"/>
</dbReference>
<evidence type="ECO:0000256" key="4">
    <source>
        <dbReference type="ARBA" id="ARBA00022737"/>
    </source>
</evidence>
<feature type="transmembrane region" description="Helical" evidence="10">
    <location>
        <begin position="1070"/>
        <end position="1094"/>
    </location>
</feature>
<evidence type="ECO:0000256" key="9">
    <source>
        <dbReference type="SAM" id="MobiDB-lite"/>
    </source>
</evidence>
<evidence type="ECO:0000313" key="13">
    <source>
        <dbReference type="EMBL" id="POY74918.1"/>
    </source>
</evidence>
<evidence type="ECO:0000256" key="8">
    <source>
        <dbReference type="ARBA" id="ARBA00023136"/>
    </source>
</evidence>
<dbReference type="GO" id="GO:0005524">
    <property type="term" value="F:ATP binding"/>
    <property type="evidence" value="ECO:0007669"/>
    <property type="project" value="UniProtKB-KW"/>
</dbReference>
<evidence type="ECO:0000256" key="10">
    <source>
        <dbReference type="SAM" id="Phobius"/>
    </source>
</evidence>
<dbReference type="Pfam" id="PF00005">
    <property type="entry name" value="ABC_tran"/>
    <property type="match status" value="2"/>
</dbReference>
<evidence type="ECO:0000256" key="5">
    <source>
        <dbReference type="ARBA" id="ARBA00022741"/>
    </source>
</evidence>
<dbReference type="InterPro" id="IPR003593">
    <property type="entry name" value="AAA+_ATPase"/>
</dbReference>
<dbReference type="GO" id="GO:0016020">
    <property type="term" value="C:membrane"/>
    <property type="evidence" value="ECO:0007669"/>
    <property type="project" value="UniProtKB-SubCell"/>
</dbReference>
<keyword evidence="6" id="KW-0067">ATP-binding</keyword>
<feature type="domain" description="ABC transmembrane type-1" evidence="12">
    <location>
        <begin position="1034"/>
        <end position="1302"/>
    </location>
</feature>
<dbReference type="CDD" id="cd03244">
    <property type="entry name" value="ABCC_MRP_domain2"/>
    <property type="match status" value="1"/>
</dbReference>
<feature type="transmembrane region" description="Helical" evidence="10">
    <location>
        <begin position="620"/>
        <end position="646"/>
    </location>
</feature>
<comment type="caution">
    <text evidence="13">The sequence shown here is derived from an EMBL/GenBank/DDBJ whole genome shotgun (WGS) entry which is preliminary data.</text>
</comment>
<feature type="transmembrane region" description="Helical" evidence="10">
    <location>
        <begin position="1153"/>
        <end position="1181"/>
    </location>
</feature>
<keyword evidence="3 10" id="KW-0812">Transmembrane</keyword>
<feature type="compositionally biased region" description="Low complexity" evidence="9">
    <location>
        <begin position="968"/>
        <end position="977"/>
    </location>
</feature>
<evidence type="ECO:0000259" key="11">
    <source>
        <dbReference type="PROSITE" id="PS50893"/>
    </source>
</evidence>
<dbReference type="PROSITE" id="PS00211">
    <property type="entry name" value="ABC_TRANSPORTER_1"/>
    <property type="match status" value="2"/>
</dbReference>
<feature type="domain" description="ABC transmembrane type-1" evidence="12">
    <location>
        <begin position="395"/>
        <end position="682"/>
    </location>
</feature>
<feature type="compositionally biased region" description="Basic and acidic residues" evidence="9">
    <location>
        <begin position="978"/>
        <end position="996"/>
    </location>
</feature>
<dbReference type="PANTHER" id="PTHR24223:SF356">
    <property type="entry name" value="ATP-BINDING CASSETTE TRANSPORTER ABC4"/>
    <property type="match status" value="1"/>
</dbReference>
<dbReference type="OrthoDB" id="6500128at2759"/>
<accession>A0A2S5BDT1</accession>
<dbReference type="EMBL" id="PJQD01000020">
    <property type="protein sequence ID" value="POY74918.1"/>
    <property type="molecule type" value="Genomic_DNA"/>
</dbReference>
<dbReference type="Gene3D" id="1.20.1560.10">
    <property type="entry name" value="ABC transporter type 1, transmembrane domain"/>
    <property type="match status" value="2"/>
</dbReference>
<sequence length="1612" mass="176804">MLVFGAPPAYAGQRDVPIALAVLPHIAVGLCLLLSLAWVAYIHVRAAKRRRDEGKSRGDYGVAHEQQQSLLPGDTAAKPNGTSSRVSTAHPHGHGRNLLLGVFQVTVATAVLVTSGVRLVGLEEGSEYRWIRVYEGGIIAVVFYFALIGTAKMLDGRLAAIVHAQQVVLSCLLSVVVFDVELLPFLFVHHPRRSQFHILGFVQSALIFLLGTLLALTPTSYVPEVPGAQPHPVQTAAPLSRLFFVFIEGRMYRYFARTSSLLARVLPLKSDSVTFKDFVPPLPDYLHSDQVLGRFRWESDEPARSADRTRAKREVVIGRGREFVWEYKRDIAEIVAFATGWIAFVFLSPLSMNLVRPGQNRIVRQLRLTMLICTQLLRYVQQSEAPPLGLSPYLFVLLIFIAPIAQSVCNQAALYRVAQLGLRLRAILGHAIYAKLMRIKAGGTSIKQEEQSDKDGKGGKGGGGGSEAVGRVNNLVGTDIDTITSSLPTGLQMYAVLPKLVVSIIFLYVLLGWSAFIALGSVRSTSARPSWPARLTFPRTRRSRALQIVLFAPVSNLVSKRYGAVQEEIMKATDRRITLVQELLNSIRTLKMFAWEKPSMERIDEARQVELARVKKRAKVYAGLMFLSTGVPAVVTLSTFGCYIFAQKQTLTASTAFTAMSLFGLLREAVISATYLLSAWMRARVSLDRITGFLTETEDLDDEPVKVVARDERSDKENDAAIVISAGTEATFSRYRRGGFVLRLSGGDGKKELVIPRGKTTIVAGDVGSGKSAFLLALLGELHIKKGEIKVVETDGGTSSDRHGASPVSYAAQSPWLQDTSIRENILFGEEYDEERYDETIYACALGDDLDGMPQGDETRVGEKGLSMSGGQKQRIALARAVYSSSKIVLLDDVLSALDSNMVSHVVDNCLCGPLLHDRTVIIVSHFVKLCTTRIDSCELLIKLRNGKVASARPPSETLDAGRNGLHRSPSSSSLRSDVSRGSRREFHSAHVKHGDEQAVDASDLSGSGNGISFSVYRQYAAAMGGASFWTTYALVNIVAHVFMIAQGWFVGRWVNAPDRDAHATRYFALYAGIQLIASVALTAMYMVLIWGAIRASRLLHNRLTRRVFAAPFRWWDKTPFGNVLNRFSKDTEVQDTEQVENMQPVFDYSVQVLFVAMVITVVLPVFLLPAVVISAGFALIGRLYLRNALAARKEVSAARSPLFSTLGDSTAGVTTIRAFGRSDIFATRYKKQTDSYNKMQLCEEGLDRWLELRADMTGALVSFVIGLLCISSGLSSGITGFLISTGLEFTSRILYVVRAINKNELSLNSVQRIIQYSTEVEVEEESTDKKAPPASWPDSGSIEFEEFSAKYGPDSEDVLHDLSLTIKAGEKVGIVGPSGCGKSTLSLAMLRFILTSGGDITIDGRKLSETNLNAIRSRITLVPQDPTLFSGTLRSNLDPTDEHDDATLWNALKRCGIAKSSKNVSLDTPVASSGSNFSQGQRQLIGLARALVRSSRVIIMDEATASLDNESDELVQKVIREEFSGCTNLTVAHRLDTIIDFDRILVLRAGRVVEFDSPVALLDKPDGAFRDMVEATGRFDELYERAKKGGPASKRNPAERPKKSNGRSSRS</sequence>
<dbReference type="CDD" id="cd18596">
    <property type="entry name" value="ABC_6TM_VMR1_D1_like"/>
    <property type="match status" value="1"/>
</dbReference>
<evidence type="ECO:0000256" key="7">
    <source>
        <dbReference type="ARBA" id="ARBA00022989"/>
    </source>
</evidence>
<dbReference type="FunFam" id="1.20.1560.10:FF:000013">
    <property type="entry name" value="ABC transporter C family member 2"/>
    <property type="match status" value="1"/>
</dbReference>
<feature type="transmembrane region" description="Helical" evidence="10">
    <location>
        <begin position="158"/>
        <end position="178"/>
    </location>
</feature>
<dbReference type="InterPro" id="IPR011527">
    <property type="entry name" value="ABC1_TM_dom"/>
</dbReference>
<organism evidence="13 14">
    <name type="scientific">Rhodotorula taiwanensis</name>
    <dbReference type="NCBI Taxonomy" id="741276"/>
    <lineage>
        <taxon>Eukaryota</taxon>
        <taxon>Fungi</taxon>
        <taxon>Dikarya</taxon>
        <taxon>Basidiomycota</taxon>
        <taxon>Pucciniomycotina</taxon>
        <taxon>Microbotryomycetes</taxon>
        <taxon>Sporidiobolales</taxon>
        <taxon>Sporidiobolaceae</taxon>
        <taxon>Rhodotorula</taxon>
    </lineage>
</organism>
<dbReference type="InterPro" id="IPR003439">
    <property type="entry name" value="ABC_transporter-like_ATP-bd"/>
</dbReference>
<feature type="transmembrane region" description="Helical" evidence="10">
    <location>
        <begin position="392"/>
        <end position="414"/>
    </location>
</feature>
<feature type="transmembrane region" description="Helical" evidence="10">
    <location>
        <begin position="133"/>
        <end position="151"/>
    </location>
</feature>
<keyword evidence="14" id="KW-1185">Reference proteome</keyword>
<keyword evidence="5" id="KW-0547">Nucleotide-binding</keyword>
<evidence type="ECO:0000256" key="3">
    <source>
        <dbReference type="ARBA" id="ARBA00022692"/>
    </source>
</evidence>
<dbReference type="InterPro" id="IPR027417">
    <property type="entry name" value="P-loop_NTPase"/>
</dbReference>
<evidence type="ECO:0000256" key="1">
    <source>
        <dbReference type="ARBA" id="ARBA00004141"/>
    </source>
</evidence>
<protein>
    <submittedName>
        <fullName evidence="13">Uncharacterized protein</fullName>
    </submittedName>
</protein>
<evidence type="ECO:0000259" key="12">
    <source>
        <dbReference type="PROSITE" id="PS50929"/>
    </source>
</evidence>
<feature type="transmembrane region" description="Helical" evidence="10">
    <location>
        <begin position="20"/>
        <end position="41"/>
    </location>
</feature>
<dbReference type="InterPro" id="IPR050173">
    <property type="entry name" value="ABC_transporter_C-like"/>
</dbReference>
<dbReference type="SUPFAM" id="SSF52540">
    <property type="entry name" value="P-loop containing nucleoside triphosphate hydrolases"/>
    <property type="match status" value="2"/>
</dbReference>
<feature type="region of interest" description="Disordered" evidence="9">
    <location>
        <begin position="952"/>
        <end position="996"/>
    </location>
</feature>
<dbReference type="SUPFAM" id="SSF90123">
    <property type="entry name" value="ABC transporter transmembrane region"/>
    <property type="match status" value="2"/>
</dbReference>
<feature type="region of interest" description="Disordered" evidence="9">
    <location>
        <begin position="71"/>
        <end position="91"/>
    </location>
</feature>
<dbReference type="FunFam" id="3.40.50.300:FF:000838">
    <property type="entry name" value="ABC multidrug transporter (Eurofung)"/>
    <property type="match status" value="1"/>
</dbReference>
<dbReference type="Gene3D" id="3.40.50.300">
    <property type="entry name" value="P-loop containing nucleotide triphosphate hydrolases"/>
    <property type="match status" value="2"/>
</dbReference>
<feature type="transmembrane region" description="Helical" evidence="10">
    <location>
        <begin position="1260"/>
        <end position="1284"/>
    </location>
</feature>
<feature type="transmembrane region" description="Helical" evidence="10">
    <location>
        <begin position="198"/>
        <end position="216"/>
    </location>
</feature>
<dbReference type="Pfam" id="PF00664">
    <property type="entry name" value="ABC_membrane"/>
    <property type="match status" value="2"/>
</dbReference>
<dbReference type="PANTHER" id="PTHR24223">
    <property type="entry name" value="ATP-BINDING CASSETTE SUB-FAMILY C"/>
    <property type="match status" value="1"/>
</dbReference>
<feature type="transmembrane region" description="Helical" evidence="10">
    <location>
        <begin position="1027"/>
        <end position="1050"/>
    </location>
</feature>
<feature type="transmembrane region" description="Helical" evidence="10">
    <location>
        <begin position="331"/>
        <end position="350"/>
    </location>
</feature>
<keyword evidence="7 10" id="KW-1133">Transmembrane helix</keyword>
<dbReference type="Proteomes" id="UP000237144">
    <property type="component" value="Unassembled WGS sequence"/>
</dbReference>
<dbReference type="PROSITE" id="PS50929">
    <property type="entry name" value="ABC_TM1F"/>
    <property type="match status" value="2"/>
</dbReference>
<evidence type="ECO:0000256" key="2">
    <source>
        <dbReference type="ARBA" id="ARBA00022448"/>
    </source>
</evidence>
<feature type="region of interest" description="Disordered" evidence="9">
    <location>
        <begin position="447"/>
        <end position="467"/>
    </location>
</feature>
<dbReference type="CDD" id="cd18604">
    <property type="entry name" value="ABC_6TM_VMR1_D2_like"/>
    <property type="match status" value="1"/>
</dbReference>
<keyword evidence="4" id="KW-0677">Repeat</keyword>
<reference evidence="13 14" key="1">
    <citation type="journal article" date="2018" name="Front. Microbiol.">
        <title>Prospects for Fungal Bioremediation of Acidic Radioactive Waste Sites: Characterization and Genome Sequence of Rhodotorula taiwanensis MD1149.</title>
        <authorList>
            <person name="Tkavc R."/>
            <person name="Matrosova V.Y."/>
            <person name="Grichenko O.E."/>
            <person name="Gostincar C."/>
            <person name="Volpe R.P."/>
            <person name="Klimenkova P."/>
            <person name="Gaidamakova E.K."/>
            <person name="Zhou C.E."/>
            <person name="Stewart B.J."/>
            <person name="Lyman M.G."/>
            <person name="Malfatti S.A."/>
            <person name="Rubinfeld B."/>
            <person name="Courtot M."/>
            <person name="Singh J."/>
            <person name="Dalgard C.L."/>
            <person name="Hamilton T."/>
            <person name="Frey K.G."/>
            <person name="Gunde-Cimerman N."/>
            <person name="Dugan L."/>
            <person name="Daly M.J."/>
        </authorList>
    </citation>
    <scope>NUCLEOTIDE SEQUENCE [LARGE SCALE GENOMIC DNA]</scope>
    <source>
        <strain evidence="13 14">MD1149</strain>
    </source>
</reference>
<dbReference type="STRING" id="741276.A0A2S5BDT1"/>
<dbReference type="PROSITE" id="PS50893">
    <property type="entry name" value="ABC_TRANSPORTER_2"/>
    <property type="match status" value="2"/>
</dbReference>
<dbReference type="SMART" id="SM00382">
    <property type="entry name" value="AAA"/>
    <property type="match status" value="2"/>
</dbReference>
<feature type="transmembrane region" description="Helical" evidence="10">
    <location>
        <begin position="658"/>
        <end position="680"/>
    </location>
</feature>
<dbReference type="GO" id="GO:0140359">
    <property type="term" value="F:ABC-type transporter activity"/>
    <property type="evidence" value="ECO:0007669"/>
    <property type="project" value="InterPro"/>
</dbReference>
<proteinExistence type="predicted"/>
<feature type="domain" description="ABC transporter" evidence="11">
    <location>
        <begin position="733"/>
        <end position="971"/>
    </location>
</feature>
<feature type="compositionally biased region" description="Basic and acidic residues" evidence="9">
    <location>
        <begin position="447"/>
        <end position="458"/>
    </location>
</feature>
<feature type="transmembrane region" description="Helical" evidence="10">
    <location>
        <begin position="98"/>
        <end position="121"/>
    </location>
</feature>
<dbReference type="GO" id="GO:0016887">
    <property type="term" value="F:ATP hydrolysis activity"/>
    <property type="evidence" value="ECO:0007669"/>
    <property type="project" value="InterPro"/>
</dbReference>
<keyword evidence="8 10" id="KW-0472">Membrane</keyword>
<feature type="domain" description="ABC transporter" evidence="11">
    <location>
        <begin position="1343"/>
        <end position="1575"/>
    </location>
</feature>